<dbReference type="InterPro" id="IPR050515">
    <property type="entry name" value="Beta-lactam/transpept"/>
</dbReference>
<dbReference type="PANTHER" id="PTHR30627:SF24">
    <property type="entry name" value="PENICILLIN-BINDING PROTEIN 4B"/>
    <property type="match status" value="1"/>
</dbReference>
<comment type="similarity">
    <text evidence="3 9">Belongs to the class-D beta-lactamase family.</text>
</comment>
<keyword evidence="5" id="KW-0732">Signal</keyword>
<dbReference type="GO" id="GO:0046677">
    <property type="term" value="P:response to antibiotic"/>
    <property type="evidence" value="ECO:0007669"/>
    <property type="project" value="UniProtKB-UniRule"/>
</dbReference>
<dbReference type="Pfam" id="PF03717">
    <property type="entry name" value="PBP_dimer"/>
    <property type="match status" value="1"/>
</dbReference>
<keyword evidence="8 9" id="KW-0046">Antibiotic resistance</keyword>
<evidence type="ECO:0000256" key="10">
    <source>
        <dbReference type="SAM" id="MobiDB-lite"/>
    </source>
</evidence>
<dbReference type="PANTHER" id="PTHR30627">
    <property type="entry name" value="PEPTIDOGLYCAN D,D-TRANSPEPTIDASE"/>
    <property type="match status" value="1"/>
</dbReference>
<dbReference type="GO" id="GO:0005886">
    <property type="term" value="C:plasma membrane"/>
    <property type="evidence" value="ECO:0007669"/>
    <property type="project" value="TreeGrafter"/>
</dbReference>
<dbReference type="GO" id="GO:0071555">
    <property type="term" value="P:cell wall organization"/>
    <property type="evidence" value="ECO:0007669"/>
    <property type="project" value="TreeGrafter"/>
</dbReference>
<dbReference type="Gene3D" id="3.90.1310.10">
    <property type="entry name" value="Penicillin-binding protein 2a (Domain 2)"/>
    <property type="match status" value="1"/>
</dbReference>
<evidence type="ECO:0000313" key="15">
    <source>
        <dbReference type="Proteomes" id="UP000270616"/>
    </source>
</evidence>
<dbReference type="InterPro" id="IPR006311">
    <property type="entry name" value="TAT_signal"/>
</dbReference>
<evidence type="ECO:0000256" key="6">
    <source>
        <dbReference type="ARBA" id="ARBA00022801"/>
    </source>
</evidence>
<evidence type="ECO:0000256" key="9">
    <source>
        <dbReference type="RuleBase" id="RU361140"/>
    </source>
</evidence>
<evidence type="ECO:0000256" key="1">
    <source>
        <dbReference type="ARBA" id="ARBA00004370"/>
    </source>
</evidence>
<dbReference type="InterPro" id="IPR005311">
    <property type="entry name" value="PBP_dimer"/>
</dbReference>
<accession>A0A3N3ZSA5</accession>
<feature type="domain" description="Penicillin-binding protein dimerisation" evidence="12">
    <location>
        <begin position="162"/>
        <end position="318"/>
    </location>
</feature>
<dbReference type="PROSITE" id="PS00337">
    <property type="entry name" value="BETA_LACTAMASE_D"/>
    <property type="match status" value="1"/>
</dbReference>
<dbReference type="InterPro" id="IPR036138">
    <property type="entry name" value="PBP_dimer_sf"/>
</dbReference>
<dbReference type="SUPFAM" id="SSF56519">
    <property type="entry name" value="Penicillin binding protein dimerisation domain"/>
    <property type="match status" value="1"/>
</dbReference>
<gene>
    <name evidence="14" type="ORF">EDL96_03520</name>
</gene>
<dbReference type="InterPro" id="IPR012338">
    <property type="entry name" value="Beta-lactam/transpept-like"/>
</dbReference>
<dbReference type="AlphaFoldDB" id="A0A3N3ZSA5"/>
<keyword evidence="15" id="KW-1185">Reference proteome</keyword>
<dbReference type="GO" id="GO:0017001">
    <property type="term" value="P:antibiotic catabolic process"/>
    <property type="evidence" value="ECO:0007669"/>
    <property type="project" value="InterPro"/>
</dbReference>
<dbReference type="GO" id="GO:0008800">
    <property type="term" value="F:beta-lactamase activity"/>
    <property type="evidence" value="ECO:0007669"/>
    <property type="project" value="UniProtKB-UniRule"/>
</dbReference>
<evidence type="ECO:0000313" key="14">
    <source>
        <dbReference type="EMBL" id="ROZ64337.1"/>
    </source>
</evidence>
<dbReference type="Pfam" id="PF05223">
    <property type="entry name" value="MecA_N"/>
    <property type="match status" value="1"/>
</dbReference>
<evidence type="ECO:0000256" key="7">
    <source>
        <dbReference type="ARBA" id="ARBA00023136"/>
    </source>
</evidence>
<comment type="catalytic activity">
    <reaction evidence="9">
        <text>a beta-lactam + H2O = a substituted beta-amino acid</text>
        <dbReference type="Rhea" id="RHEA:20401"/>
        <dbReference type="ChEBI" id="CHEBI:15377"/>
        <dbReference type="ChEBI" id="CHEBI:35627"/>
        <dbReference type="ChEBI" id="CHEBI:140347"/>
        <dbReference type="EC" id="3.5.2.6"/>
    </reaction>
</comment>
<sequence>MTSPRPQSPVTFGILNRRTLLGGVGAGAFMLLTAGCGLVNGGRGSDEAQALAQALTDRDVSGIEFDGATGSDAQEAFDRIVANVPDAKWTVEVGEMGEITDDGNREATFTWNWTLPDVEDTWSYDTTVTMHSDGDENWQPVWSPTIIEPSLEDGEGLALTRTPAERGSIVGAEDKVIVAQRPVYRVGLDLSQIPEDQKESAARELAAVVDIDVDTYVDTVNGAGENQTVPAITLREDAYRELDSSATQSIPGFTAAPATMALAPTSTFAVSTLGRVADVTAEDIEKSDGKLTAGDQIGQGGLQASFNDKMSGHNGLNINITPLNTDGTPKGATARTVFESDPTNGEDLHITLDPDLQEAAEKILEDVESPSAIVAIRPSDGHILALADGSGSQGYPTAAQGQYAPGSTFKVVTSLAMVRLGDTMDSNVNCSTTITVDGAQFGNAPGYSTDFIGDIPIKDALAHSCNTAFISQHDRVDQGALATAAHSLGLGQEYNLGIDAFSGSIPDEETGAAHAAALFGQGRTLVSPLSLATIMASVVAGHTVAPILVTDDDPSSTASPSEPLTEEEAKELRTGMREVVATGYMDNLQALEPDTAIGKTGTAEYGNDDPPKTHAWIIAAHEDLAISVFVEEGELGAVTGGPLALEFLQKAQK</sequence>
<dbReference type="GO" id="GO:0071972">
    <property type="term" value="F:peptidoglycan L,D-transpeptidase activity"/>
    <property type="evidence" value="ECO:0007669"/>
    <property type="project" value="TreeGrafter"/>
</dbReference>
<evidence type="ECO:0000256" key="3">
    <source>
        <dbReference type="ARBA" id="ARBA00007898"/>
    </source>
</evidence>
<evidence type="ECO:0000256" key="4">
    <source>
        <dbReference type="ARBA" id="ARBA00012865"/>
    </source>
</evidence>
<dbReference type="InterPro" id="IPR007887">
    <property type="entry name" value="MecA_N"/>
</dbReference>
<dbReference type="SUPFAM" id="SSF56601">
    <property type="entry name" value="beta-lactamase/transpeptidase-like"/>
    <property type="match status" value="1"/>
</dbReference>
<evidence type="ECO:0000256" key="8">
    <source>
        <dbReference type="ARBA" id="ARBA00023251"/>
    </source>
</evidence>
<dbReference type="InterPro" id="IPR001460">
    <property type="entry name" value="PCN-bd_Tpept"/>
</dbReference>
<feature type="region of interest" description="Disordered" evidence="10">
    <location>
        <begin position="549"/>
        <end position="569"/>
    </location>
</feature>
<evidence type="ECO:0000259" key="12">
    <source>
        <dbReference type="Pfam" id="PF03717"/>
    </source>
</evidence>
<dbReference type="Pfam" id="PF00905">
    <property type="entry name" value="Transpeptidase"/>
    <property type="match status" value="1"/>
</dbReference>
<evidence type="ECO:0000256" key="2">
    <source>
        <dbReference type="ARBA" id="ARBA00007171"/>
    </source>
</evidence>
<dbReference type="Proteomes" id="UP000270616">
    <property type="component" value="Unassembled WGS sequence"/>
</dbReference>
<keyword evidence="6 9" id="KW-0378">Hydrolase</keyword>
<dbReference type="Gene3D" id="3.40.710.10">
    <property type="entry name" value="DD-peptidase/beta-lactamase superfamily"/>
    <property type="match status" value="1"/>
</dbReference>
<proteinExistence type="inferred from homology"/>
<dbReference type="RefSeq" id="WP_123824438.1">
    <property type="nucleotide sequence ID" value="NZ_RKMF01000003.1"/>
</dbReference>
<keyword evidence="7" id="KW-0472">Membrane</keyword>
<comment type="subcellular location">
    <subcellularLocation>
        <location evidence="1">Membrane</location>
    </subcellularLocation>
</comment>
<dbReference type="PROSITE" id="PS51318">
    <property type="entry name" value="TAT"/>
    <property type="match status" value="1"/>
</dbReference>
<dbReference type="InterPro" id="IPR002137">
    <property type="entry name" value="Beta-lactam_class-D_AS"/>
</dbReference>
<organism evidence="14 15">
    <name type="scientific">Kocuria soli</name>
    <dbReference type="NCBI Taxonomy" id="2485125"/>
    <lineage>
        <taxon>Bacteria</taxon>
        <taxon>Bacillati</taxon>
        <taxon>Actinomycetota</taxon>
        <taxon>Actinomycetes</taxon>
        <taxon>Micrococcales</taxon>
        <taxon>Micrococcaceae</taxon>
        <taxon>Kocuria</taxon>
    </lineage>
</organism>
<protein>
    <recommendedName>
        <fullName evidence="4 9">Beta-lactamase</fullName>
        <ecNumber evidence="4 9">3.5.2.6</ecNumber>
    </recommendedName>
</protein>
<comment type="caution">
    <text evidence="14">The sequence shown here is derived from an EMBL/GenBank/DDBJ whole genome shotgun (WGS) entry which is preliminary data.</text>
</comment>
<dbReference type="GO" id="GO:0008658">
    <property type="term" value="F:penicillin binding"/>
    <property type="evidence" value="ECO:0007669"/>
    <property type="project" value="InterPro"/>
</dbReference>
<reference evidence="14 15" key="1">
    <citation type="submission" date="2018-10" db="EMBL/GenBank/DDBJ databases">
        <title>Kocuria sp. M5W7-7, whole genome shotgun sequence.</title>
        <authorList>
            <person name="Tuo L."/>
        </authorList>
    </citation>
    <scope>NUCLEOTIDE SEQUENCE [LARGE SCALE GENOMIC DNA]</scope>
    <source>
        <strain evidence="14 15">M5W7-7</strain>
    </source>
</reference>
<name>A0A3N3ZSA5_9MICC</name>
<evidence type="ECO:0000259" key="13">
    <source>
        <dbReference type="Pfam" id="PF05223"/>
    </source>
</evidence>
<evidence type="ECO:0000256" key="5">
    <source>
        <dbReference type="ARBA" id="ARBA00022729"/>
    </source>
</evidence>
<comment type="similarity">
    <text evidence="2">Belongs to the transpeptidase family.</text>
</comment>
<dbReference type="EC" id="3.5.2.6" evidence="4 9"/>
<dbReference type="EMBL" id="RKMF01000003">
    <property type="protein sequence ID" value="ROZ64337.1"/>
    <property type="molecule type" value="Genomic_DNA"/>
</dbReference>
<evidence type="ECO:0000259" key="11">
    <source>
        <dbReference type="Pfam" id="PF00905"/>
    </source>
</evidence>
<feature type="domain" description="Penicillin-binding protein transpeptidase" evidence="11">
    <location>
        <begin position="372"/>
        <end position="634"/>
    </location>
</feature>
<feature type="domain" description="NTF2-like N-terminal transpeptidase" evidence="13">
    <location>
        <begin position="71"/>
        <end position="154"/>
    </location>
</feature>
<dbReference type="OrthoDB" id="5241017at2"/>